<proteinExistence type="predicted"/>
<organism evidence="1 2">
    <name type="scientific">Paenibacillus mucilaginosus (strain KNP414)</name>
    <dbReference type="NCBI Taxonomy" id="1036673"/>
    <lineage>
        <taxon>Bacteria</taxon>
        <taxon>Bacillati</taxon>
        <taxon>Bacillota</taxon>
        <taxon>Bacilli</taxon>
        <taxon>Bacillales</taxon>
        <taxon>Paenibacillaceae</taxon>
        <taxon>Paenibacillus</taxon>
    </lineage>
</organism>
<dbReference type="AlphaFoldDB" id="F8F531"/>
<dbReference type="PATRIC" id="fig|1036673.3.peg.1977"/>
<evidence type="ECO:0000313" key="2">
    <source>
        <dbReference type="Proteomes" id="UP000006620"/>
    </source>
</evidence>
<accession>F8F531</accession>
<sequence>MRQIFNPASKYSCPIVKAYDASGSDVKTFALNPTGAVGSPPLGGVSFYFRKNLMKVHSHR</sequence>
<dbReference type="Proteomes" id="UP000006620">
    <property type="component" value="Chromosome"/>
</dbReference>
<dbReference type="KEGG" id="pms:KNP414_02200"/>
<gene>
    <name evidence="1" type="ordered locus">KNP414_02200</name>
</gene>
<name>F8F531_PAEMK</name>
<dbReference type="HOGENOM" id="CLU_2937256_0_0_9"/>
<dbReference type="EMBL" id="CP002869">
    <property type="protein sequence ID" value="AEI40761.1"/>
    <property type="molecule type" value="Genomic_DNA"/>
</dbReference>
<evidence type="ECO:0000313" key="1">
    <source>
        <dbReference type="EMBL" id="AEI40761.1"/>
    </source>
</evidence>
<protein>
    <submittedName>
        <fullName evidence="1">Uncharacterized protein</fullName>
    </submittedName>
</protein>
<reference evidence="2" key="1">
    <citation type="submission" date="2011-06" db="EMBL/GenBank/DDBJ databases">
        <title>Complete genome sequence of Paenibacillus mucilaginosus KNP414.</title>
        <authorList>
            <person name="Wang J."/>
            <person name="Hu S."/>
            <person name="Hu X."/>
            <person name="Zhang B."/>
            <person name="Dong D."/>
            <person name="Zhang S."/>
            <person name="Zhao K."/>
            <person name="Wu D."/>
        </authorList>
    </citation>
    <scope>NUCLEOTIDE SEQUENCE [LARGE SCALE GENOMIC DNA]</scope>
    <source>
        <strain evidence="2">KNP414</strain>
    </source>
</reference>
<reference evidence="1 2" key="2">
    <citation type="journal article" date="2013" name="Genome Announc.">
        <title>Genome Sequence of Growth-Improving Paenibacillus mucilaginosus Strain KNP414.</title>
        <authorList>
            <person name="Lu J.J."/>
            <person name="Wang J.F."/>
            <person name="Hu X.F."/>
        </authorList>
    </citation>
    <scope>NUCLEOTIDE SEQUENCE [LARGE SCALE GENOMIC DNA]</scope>
    <source>
        <strain evidence="1 2">KNP414</strain>
    </source>
</reference>